<gene>
    <name evidence="2" type="ORF">CC86DRAFT_331032</name>
</gene>
<keyword evidence="1" id="KW-0175">Coiled coil</keyword>
<accession>A0A6A6ZM53</accession>
<dbReference type="Proteomes" id="UP000799424">
    <property type="component" value="Unassembled WGS sequence"/>
</dbReference>
<name>A0A6A6ZM53_9PLEO</name>
<organism evidence="2 3">
    <name type="scientific">Ophiobolus disseminans</name>
    <dbReference type="NCBI Taxonomy" id="1469910"/>
    <lineage>
        <taxon>Eukaryota</taxon>
        <taxon>Fungi</taxon>
        <taxon>Dikarya</taxon>
        <taxon>Ascomycota</taxon>
        <taxon>Pezizomycotina</taxon>
        <taxon>Dothideomycetes</taxon>
        <taxon>Pleosporomycetidae</taxon>
        <taxon>Pleosporales</taxon>
        <taxon>Pleosporineae</taxon>
        <taxon>Phaeosphaeriaceae</taxon>
        <taxon>Ophiobolus</taxon>
    </lineage>
</organism>
<dbReference type="AlphaFoldDB" id="A0A6A6ZM53"/>
<dbReference type="OrthoDB" id="3945906at2759"/>
<sequence>MAPQQYTGPTTLAYSRYASPQLKKAQPTVPSAVSSIHNTPTKNTIATKEQIVASRDESALDISMSRNSDAELAIASGNALKEEVDKHAAKFSRTVSAAVANTKKILELIREALNKEDESALKTVDALWTELELLFEAAKGAKEALPDFLEKQRNNMALYHGSIMNETYRETQQELNMQHKKVNLQHGLILEHQQAFQDYKASTAAKLKELEDLRERVSRLTLEKGNFKDEIDKYAQLLDTEQANKAGELKKAEAHQEELKALRVSKKELLAEVEGLQKTISDLQEKMQAAEQQVTDRFTAELKAKTDQLAKETTKTTSLTTLLSTLKAHESNAKIEIEKLKTESKLVNEKYNRMAAEHAQAFSDKDRNQTIDALTSDRDRLRKESANMQARLTKLPELEKANASLFKDKSSLLDQVGKLTIELSQAKENSVKLNKELATLTEALQEVRSQKASLETENQDLLSKQKKLDDSVKKVTQAVTIFKGENAKLKEVVDKLQANQAVGGSRLTSGTDQSKAALEKIKELEDQKEDLKKALDEWTALAKRSYKEYKEMLPTYKQAEHFQKAALEKEEQIKSLKLQLSSASSKPNGVAGGDAAYWKAKYDHLMATVSN</sequence>
<evidence type="ECO:0000313" key="3">
    <source>
        <dbReference type="Proteomes" id="UP000799424"/>
    </source>
</evidence>
<feature type="coiled-coil region" evidence="1">
    <location>
        <begin position="203"/>
        <end position="293"/>
    </location>
</feature>
<evidence type="ECO:0000256" key="1">
    <source>
        <dbReference type="SAM" id="Coils"/>
    </source>
</evidence>
<reference evidence="2" key="1">
    <citation type="journal article" date="2020" name="Stud. Mycol.">
        <title>101 Dothideomycetes genomes: a test case for predicting lifestyles and emergence of pathogens.</title>
        <authorList>
            <person name="Haridas S."/>
            <person name="Albert R."/>
            <person name="Binder M."/>
            <person name="Bloem J."/>
            <person name="Labutti K."/>
            <person name="Salamov A."/>
            <person name="Andreopoulos B."/>
            <person name="Baker S."/>
            <person name="Barry K."/>
            <person name="Bills G."/>
            <person name="Bluhm B."/>
            <person name="Cannon C."/>
            <person name="Castanera R."/>
            <person name="Culley D."/>
            <person name="Daum C."/>
            <person name="Ezra D."/>
            <person name="Gonzalez J."/>
            <person name="Henrissat B."/>
            <person name="Kuo A."/>
            <person name="Liang C."/>
            <person name="Lipzen A."/>
            <person name="Lutzoni F."/>
            <person name="Magnuson J."/>
            <person name="Mondo S."/>
            <person name="Nolan M."/>
            <person name="Ohm R."/>
            <person name="Pangilinan J."/>
            <person name="Park H.-J."/>
            <person name="Ramirez L."/>
            <person name="Alfaro M."/>
            <person name="Sun H."/>
            <person name="Tritt A."/>
            <person name="Yoshinaga Y."/>
            <person name="Zwiers L.-H."/>
            <person name="Turgeon B."/>
            <person name="Goodwin S."/>
            <person name="Spatafora J."/>
            <person name="Crous P."/>
            <person name="Grigoriev I."/>
        </authorList>
    </citation>
    <scope>NUCLEOTIDE SEQUENCE</scope>
    <source>
        <strain evidence="2">CBS 113818</strain>
    </source>
</reference>
<protein>
    <submittedName>
        <fullName evidence="2">Uncharacterized protein</fullName>
    </submittedName>
</protein>
<feature type="coiled-coil region" evidence="1">
    <location>
        <begin position="507"/>
        <end position="586"/>
    </location>
</feature>
<dbReference type="EMBL" id="MU006235">
    <property type="protein sequence ID" value="KAF2822191.1"/>
    <property type="molecule type" value="Genomic_DNA"/>
</dbReference>
<proteinExistence type="predicted"/>
<evidence type="ECO:0000313" key="2">
    <source>
        <dbReference type="EMBL" id="KAF2822191.1"/>
    </source>
</evidence>
<feature type="coiled-coil region" evidence="1">
    <location>
        <begin position="323"/>
        <end position="471"/>
    </location>
</feature>
<keyword evidence="3" id="KW-1185">Reference proteome</keyword>